<dbReference type="EMBL" id="VLTK01000002">
    <property type="protein sequence ID" value="TSI18881.1"/>
    <property type="molecule type" value="Genomic_DNA"/>
</dbReference>
<keyword evidence="1" id="KW-0472">Membrane</keyword>
<dbReference type="AlphaFoldDB" id="A0A556CN60"/>
<feature type="transmembrane region" description="Helical" evidence="1">
    <location>
        <begin position="29"/>
        <end position="49"/>
    </location>
</feature>
<feature type="transmembrane region" description="Helical" evidence="1">
    <location>
        <begin position="56"/>
        <end position="78"/>
    </location>
</feature>
<evidence type="ECO:0000256" key="1">
    <source>
        <dbReference type="SAM" id="Phobius"/>
    </source>
</evidence>
<evidence type="ECO:0000313" key="3">
    <source>
        <dbReference type="Proteomes" id="UP000316406"/>
    </source>
</evidence>
<protein>
    <recommendedName>
        <fullName evidence="4">DUF2062 domain-containing protein</fullName>
    </recommendedName>
</protein>
<proteinExistence type="predicted"/>
<gene>
    <name evidence="2" type="ORF">FO013_02795</name>
</gene>
<keyword evidence="3" id="KW-1185">Reference proteome</keyword>
<evidence type="ECO:0008006" key="4">
    <source>
        <dbReference type="Google" id="ProtNLM"/>
    </source>
</evidence>
<feature type="transmembrane region" description="Helical" evidence="1">
    <location>
        <begin position="103"/>
        <end position="131"/>
    </location>
</feature>
<keyword evidence="1" id="KW-1133">Transmembrane helix</keyword>
<sequence length="148" mass="15595">MPLWAIIALALLAVPRVVLHDLDIIAAGTLINAAFVFVPILVWIGVVLWASVPNAFLTLLAVGVFYGVFLAVGHQIFWTAQFDGAPPSLGGNLSDLDPLVSNLIVRTFAAASSLITGTAVGAGVGLLTWILDRLLRRSRTESAAVEHG</sequence>
<accession>A0A556CN60</accession>
<evidence type="ECO:0000313" key="2">
    <source>
        <dbReference type="EMBL" id="TSI18881.1"/>
    </source>
</evidence>
<comment type="caution">
    <text evidence="2">The sequence shown here is derived from an EMBL/GenBank/DDBJ whole genome shotgun (WGS) entry which is preliminary data.</text>
</comment>
<keyword evidence="1" id="KW-0812">Transmembrane</keyword>
<name>A0A556CN60_BREAU</name>
<organism evidence="2 3">
    <name type="scientific">Brevibacterium aurantiacum</name>
    <dbReference type="NCBI Taxonomy" id="273384"/>
    <lineage>
        <taxon>Bacteria</taxon>
        <taxon>Bacillati</taxon>
        <taxon>Actinomycetota</taxon>
        <taxon>Actinomycetes</taxon>
        <taxon>Micrococcales</taxon>
        <taxon>Brevibacteriaceae</taxon>
        <taxon>Brevibacterium</taxon>
    </lineage>
</organism>
<dbReference type="OrthoDB" id="2658663at2"/>
<reference evidence="2 3" key="1">
    <citation type="submission" date="2019-07" db="EMBL/GenBank/DDBJ databases">
        <title>Draft genome sequence of Brevibacterium aurantiacum XU54 isolated from Xinjiang China.</title>
        <authorList>
            <person name="Xu X."/>
        </authorList>
    </citation>
    <scope>NUCLEOTIDE SEQUENCE [LARGE SCALE GENOMIC DNA]</scope>
    <source>
        <strain evidence="2 3">XU54</strain>
    </source>
</reference>
<dbReference type="Proteomes" id="UP000316406">
    <property type="component" value="Unassembled WGS sequence"/>
</dbReference>